<dbReference type="SUPFAM" id="SSF47336">
    <property type="entry name" value="ACP-like"/>
    <property type="match status" value="1"/>
</dbReference>
<dbReference type="Gene3D" id="3.40.50.12780">
    <property type="entry name" value="N-terminal domain of ligase-like"/>
    <property type="match status" value="1"/>
</dbReference>
<protein>
    <submittedName>
        <fullName evidence="4">Non-ribosomal peptide synthetase</fullName>
    </submittedName>
</protein>
<dbReference type="PANTHER" id="PTHR45527:SF1">
    <property type="entry name" value="FATTY ACID SYNTHASE"/>
    <property type="match status" value="1"/>
</dbReference>
<dbReference type="InterPro" id="IPR042099">
    <property type="entry name" value="ANL_N_sf"/>
</dbReference>
<evidence type="ECO:0000259" key="3">
    <source>
        <dbReference type="PROSITE" id="PS50075"/>
    </source>
</evidence>
<dbReference type="NCBIfam" id="TIGR01733">
    <property type="entry name" value="AA-adenyl-dom"/>
    <property type="match status" value="1"/>
</dbReference>
<dbReference type="Pfam" id="PF00550">
    <property type="entry name" value="PP-binding"/>
    <property type="match status" value="1"/>
</dbReference>
<dbReference type="InterPro" id="IPR045851">
    <property type="entry name" value="AMP-bd_C_sf"/>
</dbReference>
<dbReference type="InterPro" id="IPR036736">
    <property type="entry name" value="ACP-like_sf"/>
</dbReference>
<evidence type="ECO:0000256" key="2">
    <source>
        <dbReference type="SAM" id="MobiDB-lite"/>
    </source>
</evidence>
<dbReference type="EMBL" id="JBBAYM010000001">
    <property type="protein sequence ID" value="MEI5607599.1"/>
    <property type="molecule type" value="Genomic_DNA"/>
</dbReference>
<dbReference type="Proteomes" id="UP001365781">
    <property type="component" value="Unassembled WGS sequence"/>
</dbReference>
<dbReference type="Gene3D" id="1.10.1200.10">
    <property type="entry name" value="ACP-like"/>
    <property type="match status" value="1"/>
</dbReference>
<evidence type="ECO:0000313" key="5">
    <source>
        <dbReference type="Proteomes" id="UP001365781"/>
    </source>
</evidence>
<name>A0ABU8G5D4_9ACTN</name>
<accession>A0ABU8G5D4</accession>
<evidence type="ECO:0000313" key="4">
    <source>
        <dbReference type="EMBL" id="MEI5607599.1"/>
    </source>
</evidence>
<dbReference type="Gene3D" id="3.30.559.30">
    <property type="entry name" value="Nonribosomal peptide synthetase, condensation domain"/>
    <property type="match status" value="1"/>
</dbReference>
<dbReference type="Gene3D" id="3.30.300.30">
    <property type="match status" value="1"/>
</dbReference>
<dbReference type="InterPro" id="IPR020845">
    <property type="entry name" value="AMP-binding_CS"/>
</dbReference>
<feature type="compositionally biased region" description="Low complexity" evidence="2">
    <location>
        <begin position="164"/>
        <end position="182"/>
    </location>
</feature>
<dbReference type="InterPro" id="IPR025110">
    <property type="entry name" value="AMP-bd_C"/>
</dbReference>
<dbReference type="InterPro" id="IPR009081">
    <property type="entry name" value="PP-bd_ACP"/>
</dbReference>
<feature type="domain" description="Carrier" evidence="3">
    <location>
        <begin position="943"/>
        <end position="1015"/>
    </location>
</feature>
<keyword evidence="5" id="KW-1185">Reference proteome</keyword>
<feature type="region of interest" description="Disordered" evidence="2">
    <location>
        <begin position="901"/>
        <end position="945"/>
    </location>
</feature>
<dbReference type="PANTHER" id="PTHR45527">
    <property type="entry name" value="NONRIBOSOMAL PEPTIDE SYNTHETASE"/>
    <property type="match status" value="1"/>
</dbReference>
<proteinExistence type="predicted"/>
<dbReference type="Pfam" id="PF13193">
    <property type="entry name" value="AMP-binding_C"/>
    <property type="match status" value="1"/>
</dbReference>
<dbReference type="Gene3D" id="3.30.559.10">
    <property type="entry name" value="Chloramphenicol acetyltransferase-like domain"/>
    <property type="match status" value="1"/>
</dbReference>
<dbReference type="InterPro" id="IPR023213">
    <property type="entry name" value="CAT-like_dom_sf"/>
</dbReference>
<organism evidence="4 5">
    <name type="scientific">Streptomyces brasiliscabiei</name>
    <dbReference type="NCBI Taxonomy" id="2736302"/>
    <lineage>
        <taxon>Bacteria</taxon>
        <taxon>Bacillati</taxon>
        <taxon>Actinomycetota</taxon>
        <taxon>Actinomycetes</taxon>
        <taxon>Kitasatosporales</taxon>
        <taxon>Streptomycetaceae</taxon>
        <taxon>Streptomyces</taxon>
    </lineage>
</organism>
<gene>
    <name evidence="4" type="ORF">WB403_00275</name>
</gene>
<reference evidence="4 5" key="1">
    <citation type="submission" date="2024-03" db="EMBL/GenBank/DDBJ databases">
        <title>First Report of Pectobacterium brasiliscabiei causing potato scab in china.</title>
        <authorList>
            <person name="Handique U."/>
        </authorList>
    </citation>
    <scope>NUCLEOTIDE SEQUENCE [LARGE SCALE GENOMIC DNA]</scope>
    <source>
        <strain evidence="4 5">ZRIMU1503</strain>
    </source>
</reference>
<dbReference type="InterPro" id="IPR000873">
    <property type="entry name" value="AMP-dep_synth/lig_dom"/>
</dbReference>
<dbReference type="SUPFAM" id="SSF56801">
    <property type="entry name" value="Acetyl-CoA synthetase-like"/>
    <property type="match status" value="1"/>
</dbReference>
<sequence length="1015" mass="108662">MSAVLTAYESYAALPPTERSRPLDQHAVVLSGGPRVTPETLAERLRDVLAGCPAPEERDLRPAVRQPGAVWLENVPWRSDDPRAIQALHRELLRPVPRFGPPPVRLVVLRCEDGDQLVFTAARSCLDGASLTSVARAVADDSGPRLWWDLPAARPDGDERTRADAAAGADPAARAGGAPGSRAAHRFTVPPAPAGLRPAPDAPELRAAQLAAVTHTAMRYLDRTDVTVGVVRRRHRSTAVLGATDDAVPLTLTAAGTTGELLARARTALDALDRSGGAPQESPGGHERGEPSRITVAFDEASPEPGLAHEVAYFPGTWPGAPLVIHWLAEGAEAAEGPQAVCLFDENRHGRELVEQFCRHLAGVLRQLLDEPPTTPVERLGLLDDDEDAAIRALGDGGPLDARPRCVHHAFEEVAAAQPDAVAVGHKRETLTYRQLDERANRFAHALRDLGVEAGDRVGVCMERSTDLVVVLLAVLKSGAAYVPMDVGYPVERLAYTAKDAGLRLVIGPEETSDPGIPSVRTVSVADLALHADARPHTPVTDRTDPGRPAYVIYTSGTTGQPKGVVVPHRNVTALVEATRPDFGFSDRDVWSQFHSVAFDFSVWEIWGCLLSGGRLVLVPYFAARSPEAFLELLVAEKVTVLNQTPSAFGELARLHRPGAADGTVSVRLLVFGGEALDPRVLRPCLDEDGWSRCRFVNMFGITETTVHVTAQTVTRAEILHGDRSVGRPLPGWSVTVRDSGGRLLPRGVRGEIHVGGAGVALGYLGRPELTAERFVEDPATGARVYRSGDCGRLLPDGRIEHLGRLDSQVKIRGYRIETDEVRAVLLEDPALSDAVVIPGPDNAGGLRLDAYLIFRDGTGAAYGTAEVRERAAKVLPQYMLPSTWTPMSEIPRTLNGKLDAAKLPAPRPASAGDARPAEETSGPRTDGPSGPRADGPSGTRADEADGPLALVCSAWSEVFGFTVGPDDDFFGIGGNSLLATRLSAVFREKGLPPPRTRDMYRNPTPRAIAALLDR</sequence>
<feature type="region of interest" description="Disordered" evidence="2">
    <location>
        <begin position="150"/>
        <end position="200"/>
    </location>
</feature>
<dbReference type="InterPro" id="IPR010071">
    <property type="entry name" value="AA_adenyl_dom"/>
</dbReference>
<dbReference type="PROSITE" id="PS00455">
    <property type="entry name" value="AMP_BINDING"/>
    <property type="match status" value="1"/>
</dbReference>
<dbReference type="RefSeq" id="WP_336535294.1">
    <property type="nucleotide sequence ID" value="NZ_JBBAYL010000002.1"/>
</dbReference>
<dbReference type="SUPFAM" id="SSF52777">
    <property type="entry name" value="CoA-dependent acyltransferases"/>
    <property type="match status" value="1"/>
</dbReference>
<dbReference type="Pfam" id="PF00501">
    <property type="entry name" value="AMP-binding"/>
    <property type="match status" value="1"/>
</dbReference>
<evidence type="ECO:0000256" key="1">
    <source>
        <dbReference type="ARBA" id="ARBA00001957"/>
    </source>
</evidence>
<comment type="cofactor">
    <cofactor evidence="1">
        <name>pantetheine 4'-phosphate</name>
        <dbReference type="ChEBI" id="CHEBI:47942"/>
    </cofactor>
</comment>
<dbReference type="PROSITE" id="PS50075">
    <property type="entry name" value="CARRIER"/>
    <property type="match status" value="1"/>
</dbReference>
<comment type="caution">
    <text evidence="4">The sequence shown here is derived from an EMBL/GenBank/DDBJ whole genome shotgun (WGS) entry which is preliminary data.</text>
</comment>